<evidence type="ECO:0000256" key="2">
    <source>
        <dbReference type="SAM" id="Phobius"/>
    </source>
</evidence>
<evidence type="ECO:0000313" key="4">
    <source>
        <dbReference type="Proteomes" id="UP001153069"/>
    </source>
</evidence>
<comment type="caution">
    <text evidence="3">The sequence shown here is derived from an EMBL/GenBank/DDBJ whole genome shotgun (WGS) entry which is preliminary data.</text>
</comment>
<keyword evidence="2" id="KW-0472">Membrane</keyword>
<dbReference type="SUPFAM" id="SSF52540">
    <property type="entry name" value="P-loop containing nucleoside triphosphate hydrolases"/>
    <property type="match status" value="1"/>
</dbReference>
<keyword evidence="4" id="KW-1185">Reference proteome</keyword>
<dbReference type="InterPro" id="IPR040632">
    <property type="entry name" value="Sulfotransfer_4"/>
</dbReference>
<feature type="compositionally biased region" description="Basic and acidic residues" evidence="1">
    <location>
        <begin position="101"/>
        <end position="126"/>
    </location>
</feature>
<dbReference type="Pfam" id="PF17784">
    <property type="entry name" value="Sulfotransfer_4"/>
    <property type="match status" value="1"/>
</dbReference>
<organism evidence="3 4">
    <name type="scientific">Seminavis robusta</name>
    <dbReference type="NCBI Taxonomy" id="568900"/>
    <lineage>
        <taxon>Eukaryota</taxon>
        <taxon>Sar</taxon>
        <taxon>Stramenopiles</taxon>
        <taxon>Ochrophyta</taxon>
        <taxon>Bacillariophyta</taxon>
        <taxon>Bacillariophyceae</taxon>
        <taxon>Bacillariophycidae</taxon>
        <taxon>Naviculales</taxon>
        <taxon>Naviculaceae</taxon>
        <taxon>Seminavis</taxon>
    </lineage>
</organism>
<dbReference type="AlphaFoldDB" id="A0A9N8HK41"/>
<feature type="compositionally biased region" description="Basic and acidic residues" evidence="1">
    <location>
        <begin position="81"/>
        <end position="91"/>
    </location>
</feature>
<proteinExistence type="predicted"/>
<dbReference type="OrthoDB" id="47942at2759"/>
<feature type="compositionally biased region" description="Low complexity" evidence="1">
    <location>
        <begin position="70"/>
        <end position="80"/>
    </location>
</feature>
<dbReference type="EMBL" id="CAICTM010000590">
    <property type="protein sequence ID" value="CAB9513433.1"/>
    <property type="molecule type" value="Genomic_DNA"/>
</dbReference>
<reference evidence="3" key="1">
    <citation type="submission" date="2020-06" db="EMBL/GenBank/DDBJ databases">
        <authorList>
            <consortium name="Plant Systems Biology data submission"/>
        </authorList>
    </citation>
    <scope>NUCLEOTIDE SEQUENCE</scope>
    <source>
        <strain evidence="3">D6</strain>
    </source>
</reference>
<keyword evidence="2" id="KW-0812">Transmembrane</keyword>
<feature type="region of interest" description="Disordered" evidence="1">
    <location>
        <begin position="70"/>
        <end position="140"/>
    </location>
</feature>
<keyword evidence="2" id="KW-1133">Transmembrane helix</keyword>
<dbReference type="PANTHER" id="PTHR36978">
    <property type="entry name" value="P-LOOP CONTAINING NUCLEOTIDE TRIPHOSPHATE HYDROLASE"/>
    <property type="match status" value="1"/>
</dbReference>
<accession>A0A9N8HK41</accession>
<dbReference type="InterPro" id="IPR027417">
    <property type="entry name" value="P-loop_NTPase"/>
</dbReference>
<name>A0A9N8HK41_9STRA</name>
<evidence type="ECO:0000256" key="1">
    <source>
        <dbReference type="SAM" id="MobiDB-lite"/>
    </source>
</evidence>
<dbReference type="PANTHER" id="PTHR36978:SF4">
    <property type="entry name" value="P-LOOP CONTAINING NUCLEOSIDE TRIPHOSPHATE HYDROLASE PROTEIN"/>
    <property type="match status" value="1"/>
</dbReference>
<feature type="transmembrane region" description="Helical" evidence="2">
    <location>
        <begin position="23"/>
        <end position="44"/>
    </location>
</feature>
<dbReference type="Gene3D" id="3.40.50.300">
    <property type="entry name" value="P-loop containing nucleotide triphosphate hydrolases"/>
    <property type="match status" value="1"/>
</dbReference>
<dbReference type="Proteomes" id="UP001153069">
    <property type="component" value="Unassembled WGS sequence"/>
</dbReference>
<gene>
    <name evidence="3" type="ORF">SEMRO_591_G172000.1</name>
</gene>
<protein>
    <submittedName>
        <fullName evidence="3">Uncharacterized protein</fullName>
    </submittedName>
</protein>
<evidence type="ECO:0000313" key="3">
    <source>
        <dbReference type="EMBL" id="CAB9513433.1"/>
    </source>
</evidence>
<sequence length="375" mass="42940">MSISNNNKEISNGNASTSSTKQLLRLAGVLVLGIIAIVSSGLYIRSSSSSSSASTSTSAVGMPIIQGDVQTKQPQVQPQDKQVKKEKSVKAREKKNRQKDKKLQNQEKTKTKTKEKAKPEQEDRWAQQRQNGWKQRDPYIQKEGEIIPPTTFSKKQELKVPFPIFVLNLPKSGTTTLWQYFECGLGPDRAVHWWTKGKNIGPCVHYNIQQQNNQLPLHRCGNFDVWLDFGYTTPTECFFPAVQGLKPLYQSYPNATFLLIRRETDSWYNSAKKWGNAKKWGKMFDRWKQTCRNDFFPNKDVNATIQTEDFRQFYDDTTQRIRQFAKKHPGMRYLEPKNLTLSSPELGDWLQENIGIESSCWGKCKPDGLGAKCSN</sequence>